<sequence length="88" mass="9683">MDAAHISGLTPMEIETPKEPWPYLRPHVDHRMVPPRLGPAHAAVEKGWAASPSPPWQLGATSTRCTPIYASDRRASRTTTVVASHGYR</sequence>
<evidence type="ECO:0000313" key="1">
    <source>
        <dbReference type="EMBL" id="JAE02827.1"/>
    </source>
</evidence>
<organism evidence="1">
    <name type="scientific">Arundo donax</name>
    <name type="common">Giant reed</name>
    <name type="synonym">Donax arundinaceus</name>
    <dbReference type="NCBI Taxonomy" id="35708"/>
    <lineage>
        <taxon>Eukaryota</taxon>
        <taxon>Viridiplantae</taxon>
        <taxon>Streptophyta</taxon>
        <taxon>Embryophyta</taxon>
        <taxon>Tracheophyta</taxon>
        <taxon>Spermatophyta</taxon>
        <taxon>Magnoliopsida</taxon>
        <taxon>Liliopsida</taxon>
        <taxon>Poales</taxon>
        <taxon>Poaceae</taxon>
        <taxon>PACMAD clade</taxon>
        <taxon>Arundinoideae</taxon>
        <taxon>Arundineae</taxon>
        <taxon>Arundo</taxon>
    </lineage>
</organism>
<accession>A0A0A9ERU5</accession>
<name>A0A0A9ERU5_ARUDO</name>
<protein>
    <submittedName>
        <fullName evidence="1">Uncharacterized protein</fullName>
    </submittedName>
</protein>
<proteinExistence type="predicted"/>
<reference evidence="1" key="1">
    <citation type="submission" date="2014-09" db="EMBL/GenBank/DDBJ databases">
        <authorList>
            <person name="Magalhaes I.L.F."/>
            <person name="Oliveira U."/>
            <person name="Santos F.R."/>
            <person name="Vidigal T.H.D.A."/>
            <person name="Brescovit A.D."/>
            <person name="Santos A.J."/>
        </authorList>
    </citation>
    <scope>NUCLEOTIDE SEQUENCE</scope>
    <source>
        <tissue evidence="1">Shoot tissue taken approximately 20 cm above the soil surface</tissue>
    </source>
</reference>
<dbReference type="AlphaFoldDB" id="A0A0A9ERU5"/>
<dbReference type="EMBL" id="GBRH01195069">
    <property type="protein sequence ID" value="JAE02827.1"/>
    <property type="molecule type" value="Transcribed_RNA"/>
</dbReference>
<reference evidence="1" key="2">
    <citation type="journal article" date="2015" name="Data Brief">
        <title>Shoot transcriptome of the giant reed, Arundo donax.</title>
        <authorList>
            <person name="Barrero R.A."/>
            <person name="Guerrero F.D."/>
            <person name="Moolhuijzen P."/>
            <person name="Goolsby J.A."/>
            <person name="Tidwell J."/>
            <person name="Bellgard S.E."/>
            <person name="Bellgard M.I."/>
        </authorList>
    </citation>
    <scope>NUCLEOTIDE SEQUENCE</scope>
    <source>
        <tissue evidence="1">Shoot tissue taken approximately 20 cm above the soil surface</tissue>
    </source>
</reference>